<organism evidence="1 2">
    <name type="scientific">Ceratina calcarata</name>
    <dbReference type="NCBI Taxonomy" id="156304"/>
    <lineage>
        <taxon>Eukaryota</taxon>
        <taxon>Metazoa</taxon>
        <taxon>Ecdysozoa</taxon>
        <taxon>Arthropoda</taxon>
        <taxon>Hexapoda</taxon>
        <taxon>Insecta</taxon>
        <taxon>Pterygota</taxon>
        <taxon>Neoptera</taxon>
        <taxon>Endopterygota</taxon>
        <taxon>Hymenoptera</taxon>
        <taxon>Apocrita</taxon>
        <taxon>Aculeata</taxon>
        <taxon>Apoidea</taxon>
        <taxon>Anthophila</taxon>
        <taxon>Apidae</taxon>
        <taxon>Ceratina</taxon>
        <taxon>Zadontomerus</taxon>
    </lineage>
</organism>
<reference evidence="2" key="1">
    <citation type="submission" date="2025-08" db="UniProtKB">
        <authorList>
            <consortium name="RefSeq"/>
        </authorList>
    </citation>
    <scope>IDENTIFICATION</scope>
    <source>
        <tissue evidence="2">Whole body</tissue>
    </source>
</reference>
<dbReference type="GO" id="GO:0003697">
    <property type="term" value="F:single-stranded DNA binding"/>
    <property type="evidence" value="ECO:0007669"/>
    <property type="project" value="TreeGrafter"/>
</dbReference>
<dbReference type="RefSeq" id="XP_017885828.1">
    <property type="nucleotide sequence ID" value="XM_018030339.2"/>
</dbReference>
<dbReference type="PANTHER" id="PTHR28653:SF1">
    <property type="entry name" value="ATPASE SWSAP1"/>
    <property type="match status" value="1"/>
</dbReference>
<dbReference type="AlphaFoldDB" id="A0AAJ7J6E4"/>
<keyword evidence="1" id="KW-1185">Reference proteome</keyword>
<evidence type="ECO:0000313" key="2">
    <source>
        <dbReference type="RefSeq" id="XP_017885828.1"/>
    </source>
</evidence>
<dbReference type="GeneID" id="108628432"/>
<gene>
    <name evidence="2" type="primary">LOC108628432</name>
</gene>
<dbReference type="Proteomes" id="UP000694925">
    <property type="component" value="Unplaced"/>
</dbReference>
<protein>
    <submittedName>
        <fullName evidence="2">Uncharacterized protein LOC108628432</fullName>
    </submittedName>
</protein>
<accession>A0AAJ7J6E4</accession>
<name>A0AAJ7J6E4_9HYME</name>
<dbReference type="KEGG" id="ccal:108628432"/>
<evidence type="ECO:0000313" key="1">
    <source>
        <dbReference type="Proteomes" id="UP000694925"/>
    </source>
</evidence>
<dbReference type="GO" id="GO:0097196">
    <property type="term" value="C:Shu complex"/>
    <property type="evidence" value="ECO:0007669"/>
    <property type="project" value="TreeGrafter"/>
</dbReference>
<sequence length="219" mass="25140">MFSAKSNVKSTLLCGPAEFSKTFMFEVAIYWAEEGRRVVYITPAPLERLPAGCHDRSNPAPAAFKLMRFMYLENHEALMERLNELHTFHILPSVLLFDDFDAYVNDHKATGVMHSAHIARTCAAVLDSINSCARVLDMDVHVCAWSSSATNDISTYTIYFFNIWNVKQEEETNEILLEKCGLEACSKEYPSYKFCKLRDETIVLKQILYRIFEEQEIKG</sequence>
<dbReference type="GO" id="GO:0000724">
    <property type="term" value="P:double-strand break repair via homologous recombination"/>
    <property type="evidence" value="ECO:0007669"/>
    <property type="project" value="TreeGrafter"/>
</dbReference>
<dbReference type="PANTHER" id="PTHR28653">
    <property type="match status" value="1"/>
</dbReference>
<proteinExistence type="predicted"/>